<protein>
    <submittedName>
        <fullName evidence="1">Uncharacterized protein</fullName>
    </submittedName>
</protein>
<organism evidence="1 2">
    <name type="scientific">Chitinophaga niastensis</name>
    <dbReference type="NCBI Taxonomy" id="536980"/>
    <lineage>
        <taxon>Bacteria</taxon>
        <taxon>Pseudomonadati</taxon>
        <taxon>Bacteroidota</taxon>
        <taxon>Chitinophagia</taxon>
        <taxon>Chitinophagales</taxon>
        <taxon>Chitinophagaceae</taxon>
        <taxon>Chitinophaga</taxon>
    </lineage>
</organism>
<accession>A0A2P8HKL8</accession>
<reference evidence="1 2" key="1">
    <citation type="submission" date="2018-03" db="EMBL/GenBank/DDBJ databases">
        <title>Genomic Encyclopedia of Archaeal and Bacterial Type Strains, Phase II (KMG-II): from individual species to whole genera.</title>
        <authorList>
            <person name="Goeker M."/>
        </authorList>
    </citation>
    <scope>NUCLEOTIDE SEQUENCE [LARGE SCALE GENOMIC DNA]</scope>
    <source>
        <strain evidence="1 2">DSM 24859</strain>
    </source>
</reference>
<proteinExistence type="predicted"/>
<gene>
    <name evidence="1" type="ORF">CLV51_103745</name>
</gene>
<evidence type="ECO:0000313" key="1">
    <source>
        <dbReference type="EMBL" id="PSL46763.1"/>
    </source>
</evidence>
<dbReference type="EMBL" id="PYAW01000003">
    <property type="protein sequence ID" value="PSL46763.1"/>
    <property type="molecule type" value="Genomic_DNA"/>
</dbReference>
<comment type="caution">
    <text evidence="1">The sequence shown here is derived from an EMBL/GenBank/DDBJ whole genome shotgun (WGS) entry which is preliminary data.</text>
</comment>
<name>A0A2P8HKL8_CHINA</name>
<sequence length="45" mass="5255">MQLYMRNIFTSDTIGNGYTKYKINSHAPPCQEENFAARMKGDKKR</sequence>
<dbReference type="AlphaFoldDB" id="A0A2P8HKL8"/>
<evidence type="ECO:0000313" key="2">
    <source>
        <dbReference type="Proteomes" id="UP000240971"/>
    </source>
</evidence>
<keyword evidence="2" id="KW-1185">Reference proteome</keyword>
<dbReference type="Proteomes" id="UP000240971">
    <property type="component" value="Unassembled WGS sequence"/>
</dbReference>